<evidence type="ECO:0000256" key="3">
    <source>
        <dbReference type="ARBA" id="ARBA00022449"/>
    </source>
</evidence>
<evidence type="ECO:0000256" key="4">
    <source>
        <dbReference type="ARBA" id="ARBA00022475"/>
    </source>
</evidence>
<gene>
    <name evidence="11" type="primary">nhaC</name>
    <name evidence="11" type="ORF">I6N95_13395</name>
</gene>
<dbReference type="NCBIfam" id="TIGR00931">
    <property type="entry name" value="antiport_nhaC"/>
    <property type="match status" value="1"/>
</dbReference>
<evidence type="ECO:0000256" key="1">
    <source>
        <dbReference type="ARBA" id="ARBA00004651"/>
    </source>
</evidence>
<feature type="transmembrane region" description="Helical" evidence="9">
    <location>
        <begin position="142"/>
        <end position="160"/>
    </location>
</feature>
<keyword evidence="4" id="KW-1003">Cell membrane</keyword>
<proteinExistence type="inferred from homology"/>
<dbReference type="InterPro" id="IPR018461">
    <property type="entry name" value="Na/H_Antiport_NhaC-like_C"/>
</dbReference>
<feature type="transmembrane region" description="Helical" evidence="9">
    <location>
        <begin position="396"/>
        <end position="417"/>
    </location>
</feature>
<feature type="transmembrane region" description="Helical" evidence="9">
    <location>
        <begin position="310"/>
        <end position="330"/>
    </location>
</feature>
<keyword evidence="6 9" id="KW-1133">Transmembrane helix</keyword>
<accession>A0A940PC16</accession>
<feature type="transmembrane region" description="Helical" evidence="9">
    <location>
        <begin position="61"/>
        <end position="86"/>
    </location>
</feature>
<sequence>MKQHVSIKQALSILIVLLTIIGTSIIMFHLAAHVALLFALILLIAFAKFKGLSWEDIHQAFISGISPGLIPILIFLLIGALISTWIASGTIPTLMVYGFSFLSPTYFLPMIFLICGLVGAAVGSSFTTISTIGIAFYGMGQLLGFAPGWIAGAIVSGAFLGNSLSPLSDTANLAAAIAEVDLFEHIKQMVKTVLPAAIISSLFFFAFGKGKVSVAETGAMIDIIACLKGNFAVSLVALLPILLLFICGLKKIPAIPTLLVNIILSLGIRFIFYPETTISQLGSWVQNGYVATTGNQQVDRLLTRGGIQSMMWSVSLILLALALGGLLIRLQLIETILENSQKWMNRPSRLIILTTLSCIGINLLIGEQYLAIILPGKAFQQTFDRLGVPKSYLSRILSDAGASINPLIPWSVSGVFITGTLGIPTSQYWPYAIFCYLLPLMTVGLGILANHRLPRLTLISPKEMKKV</sequence>
<protein>
    <submittedName>
        <fullName evidence="11">Na+/H+ antiporter NhaC</fullName>
    </submittedName>
</protein>
<feature type="transmembrane region" description="Helical" evidence="9">
    <location>
        <begin position="429"/>
        <end position="449"/>
    </location>
</feature>
<keyword evidence="12" id="KW-1185">Reference proteome</keyword>
<feature type="transmembrane region" description="Helical" evidence="9">
    <location>
        <begin position="189"/>
        <end position="207"/>
    </location>
</feature>
<evidence type="ECO:0000259" key="10">
    <source>
        <dbReference type="Pfam" id="PF03553"/>
    </source>
</evidence>
<evidence type="ECO:0000256" key="7">
    <source>
        <dbReference type="ARBA" id="ARBA00023136"/>
    </source>
</evidence>
<feature type="transmembrane region" description="Helical" evidence="9">
    <location>
        <begin position="7"/>
        <end position="26"/>
    </location>
</feature>
<keyword evidence="3" id="KW-0050">Antiport</keyword>
<dbReference type="EMBL" id="JAEEGA010000008">
    <property type="protein sequence ID" value="MBP1042010.1"/>
    <property type="molecule type" value="Genomic_DNA"/>
</dbReference>
<evidence type="ECO:0000313" key="12">
    <source>
        <dbReference type="Proteomes" id="UP000674938"/>
    </source>
</evidence>
<dbReference type="Pfam" id="PF03553">
    <property type="entry name" value="Na_H_antiporter"/>
    <property type="match status" value="1"/>
</dbReference>
<dbReference type="GO" id="GO:0015297">
    <property type="term" value="F:antiporter activity"/>
    <property type="evidence" value="ECO:0007669"/>
    <property type="project" value="UniProtKB-KW"/>
</dbReference>
<dbReference type="RefSeq" id="WP_209528779.1">
    <property type="nucleotide sequence ID" value="NZ_JAEEGA010000008.1"/>
</dbReference>
<keyword evidence="2" id="KW-0813">Transport</keyword>
<evidence type="ECO:0000256" key="5">
    <source>
        <dbReference type="ARBA" id="ARBA00022692"/>
    </source>
</evidence>
<reference evidence="11" key="1">
    <citation type="submission" date="2020-12" db="EMBL/GenBank/DDBJ databases">
        <title>Vagococcus allomyrinae sp. nov. and Enterococcus lavae sp. nov., isolated from the larvae of Allomyrina dichotoma.</title>
        <authorList>
            <person name="Lee S.D."/>
        </authorList>
    </citation>
    <scope>NUCLEOTIDE SEQUENCE</scope>
    <source>
        <strain evidence="11">BWB3-3</strain>
    </source>
</reference>
<feature type="transmembrane region" description="Helical" evidence="9">
    <location>
        <begin position="350"/>
        <end position="375"/>
    </location>
</feature>
<evidence type="ECO:0000313" key="11">
    <source>
        <dbReference type="EMBL" id="MBP1042010.1"/>
    </source>
</evidence>
<evidence type="ECO:0000256" key="2">
    <source>
        <dbReference type="ARBA" id="ARBA00022448"/>
    </source>
</evidence>
<dbReference type="Proteomes" id="UP000674938">
    <property type="component" value="Unassembled WGS sequence"/>
</dbReference>
<comment type="similarity">
    <text evidence="8">Belongs to the NhaC Na(+)/H(+) (TC 2.A.35) antiporter family.</text>
</comment>
<feature type="transmembrane region" description="Helical" evidence="9">
    <location>
        <begin position="219"/>
        <end position="246"/>
    </location>
</feature>
<keyword evidence="5 9" id="KW-0812">Transmembrane</keyword>
<dbReference type="InterPro" id="IPR004770">
    <property type="entry name" value="Na/H_antiport_NhaC"/>
</dbReference>
<dbReference type="InterPro" id="IPR052180">
    <property type="entry name" value="NhaC_Na-H+_Antiporter"/>
</dbReference>
<dbReference type="AlphaFoldDB" id="A0A940PC16"/>
<feature type="domain" description="Na+/H+ antiporter NhaC-like C-terminal" evidence="10">
    <location>
        <begin position="157"/>
        <end position="448"/>
    </location>
</feature>
<evidence type="ECO:0000256" key="9">
    <source>
        <dbReference type="SAM" id="Phobius"/>
    </source>
</evidence>
<comment type="caution">
    <text evidence="11">The sequence shown here is derived from an EMBL/GenBank/DDBJ whole genome shotgun (WGS) entry which is preliminary data.</text>
</comment>
<dbReference type="GO" id="GO:0005886">
    <property type="term" value="C:plasma membrane"/>
    <property type="evidence" value="ECO:0007669"/>
    <property type="project" value="UniProtKB-SubCell"/>
</dbReference>
<keyword evidence="7 9" id="KW-0472">Membrane</keyword>
<feature type="transmembrane region" description="Helical" evidence="9">
    <location>
        <begin position="252"/>
        <end position="272"/>
    </location>
</feature>
<dbReference type="PANTHER" id="PTHR33451">
    <property type="entry name" value="MALATE-2H(+)/NA(+)-LACTATE ANTIPORTER"/>
    <property type="match status" value="1"/>
</dbReference>
<evidence type="ECO:0000256" key="6">
    <source>
        <dbReference type="ARBA" id="ARBA00022989"/>
    </source>
</evidence>
<organism evidence="11 12">
    <name type="scientific">Vagococcus allomyrinae</name>
    <dbReference type="NCBI Taxonomy" id="2794353"/>
    <lineage>
        <taxon>Bacteria</taxon>
        <taxon>Bacillati</taxon>
        <taxon>Bacillota</taxon>
        <taxon>Bacilli</taxon>
        <taxon>Lactobacillales</taxon>
        <taxon>Enterococcaceae</taxon>
        <taxon>Vagococcus</taxon>
    </lineage>
</organism>
<evidence type="ECO:0000256" key="8">
    <source>
        <dbReference type="ARBA" id="ARBA00038435"/>
    </source>
</evidence>
<name>A0A940PC16_9ENTE</name>
<dbReference type="PANTHER" id="PTHR33451:SF6">
    <property type="entry name" value="NA(+)_H(+) ANTIPORTER NHAC"/>
    <property type="match status" value="1"/>
</dbReference>
<feature type="transmembrane region" description="Helical" evidence="9">
    <location>
        <begin position="106"/>
        <end position="135"/>
    </location>
</feature>
<comment type="subcellular location">
    <subcellularLocation>
        <location evidence="1">Cell membrane</location>
        <topology evidence="1">Multi-pass membrane protein</topology>
    </subcellularLocation>
</comment>